<organism evidence="2 3">
    <name type="scientific">Ensifer canadensis</name>
    <dbReference type="NCBI Taxonomy" id="555315"/>
    <lineage>
        <taxon>Bacteria</taxon>
        <taxon>Pseudomonadati</taxon>
        <taxon>Pseudomonadota</taxon>
        <taxon>Alphaproteobacteria</taxon>
        <taxon>Hyphomicrobiales</taxon>
        <taxon>Rhizobiaceae</taxon>
        <taxon>Sinorhizobium/Ensifer group</taxon>
        <taxon>Ensifer</taxon>
    </lineage>
</organism>
<dbReference type="PROSITE" id="PS51094">
    <property type="entry name" value="PTS_EIIA_TYPE_2"/>
    <property type="match status" value="1"/>
</dbReference>
<gene>
    <name evidence="2" type="ORF">GFB56_33000</name>
</gene>
<dbReference type="Gene3D" id="3.40.930.10">
    <property type="entry name" value="Mannitol-specific EII, Chain A"/>
    <property type="match status" value="1"/>
</dbReference>
<dbReference type="InterPro" id="IPR016152">
    <property type="entry name" value="PTrfase/Anion_transptr"/>
</dbReference>
<dbReference type="AlphaFoldDB" id="A0AAW4FW45"/>
<dbReference type="InterPro" id="IPR002178">
    <property type="entry name" value="PTS_EIIA_type-2_dom"/>
</dbReference>
<comment type="caution">
    <text evidence="2">The sequence shown here is derived from an EMBL/GenBank/DDBJ whole genome shotgun (WGS) entry which is preliminary data.</text>
</comment>
<proteinExistence type="predicted"/>
<protein>
    <submittedName>
        <fullName evidence="2">PTS transporter subunit EIIA</fullName>
    </submittedName>
</protein>
<name>A0AAW4FW45_9HYPH</name>
<evidence type="ECO:0000313" key="2">
    <source>
        <dbReference type="EMBL" id="MBM3095542.1"/>
    </source>
</evidence>
<accession>A0AAW4FW45</accession>
<dbReference type="EMBL" id="WXFA01000048">
    <property type="protein sequence ID" value="MBM3095542.1"/>
    <property type="molecule type" value="Genomic_DNA"/>
</dbReference>
<sequence>MTTLHEPMKLLVVLREPVLFDPYNPLTAVDIVVMMIWPAFRQQGFLPSLARHSRIFANNKLLERLRSARNEADVIAALAGHKRGTPAMRSGVARDLIS</sequence>
<evidence type="ECO:0000259" key="1">
    <source>
        <dbReference type="PROSITE" id="PS51094"/>
    </source>
</evidence>
<dbReference type="RefSeq" id="WP_203529835.1">
    <property type="nucleotide sequence ID" value="NZ_CP083373.1"/>
</dbReference>
<dbReference type="Proteomes" id="UP000744980">
    <property type="component" value="Unassembled WGS sequence"/>
</dbReference>
<keyword evidence="3" id="KW-1185">Reference proteome</keyword>
<dbReference type="SUPFAM" id="SSF55804">
    <property type="entry name" value="Phoshotransferase/anion transport protein"/>
    <property type="match status" value="1"/>
</dbReference>
<evidence type="ECO:0000313" key="3">
    <source>
        <dbReference type="Proteomes" id="UP000744980"/>
    </source>
</evidence>
<feature type="domain" description="PTS EIIA type-2" evidence="1">
    <location>
        <begin position="1"/>
        <end position="81"/>
    </location>
</feature>
<reference evidence="2 3" key="1">
    <citation type="submission" date="2020-01" db="EMBL/GenBank/DDBJ databases">
        <title>Draft genome assembly of Ensifer adhaerens T173.</title>
        <authorList>
            <person name="Craig J.E."/>
            <person name="Stinchcombe J.R."/>
        </authorList>
    </citation>
    <scope>NUCLEOTIDE SEQUENCE [LARGE SCALE GENOMIC DNA]</scope>
    <source>
        <strain evidence="2 3">T173</strain>
    </source>
</reference>